<sequence>MGSFENLNVDAISNLPADVINNILARLSLRDAVRTSVLSREWRYKWTFIPEIVFGYEFGRAFLRKHIERIIDQVLSRHQIASSILLFCLSWRNCICTKFMGTGGVPNRFPDSFSSLIVVDLSMYLDSIVEVASFLCLIRSSPKLQMLRVTLCVYRIDGAVTELLRAQETPDRYLNQLRRVEIEVYTYADPLKEFARYVLACAARLEEMVIYDPKPRFSRGSLLNLTNELNRLPRASPSADLLVIKQDELTQQC</sequence>
<evidence type="ECO:0000313" key="2">
    <source>
        <dbReference type="EMBL" id="KAK6119815.1"/>
    </source>
</evidence>
<dbReference type="InterPro" id="IPR036047">
    <property type="entry name" value="F-box-like_dom_sf"/>
</dbReference>
<protein>
    <recommendedName>
        <fullName evidence="1">F-box domain-containing protein</fullName>
    </recommendedName>
</protein>
<organism evidence="2 3">
    <name type="scientific">Rehmannia glutinosa</name>
    <name type="common">Chinese foxglove</name>
    <dbReference type="NCBI Taxonomy" id="99300"/>
    <lineage>
        <taxon>Eukaryota</taxon>
        <taxon>Viridiplantae</taxon>
        <taxon>Streptophyta</taxon>
        <taxon>Embryophyta</taxon>
        <taxon>Tracheophyta</taxon>
        <taxon>Spermatophyta</taxon>
        <taxon>Magnoliopsida</taxon>
        <taxon>eudicotyledons</taxon>
        <taxon>Gunneridae</taxon>
        <taxon>Pentapetalae</taxon>
        <taxon>asterids</taxon>
        <taxon>lamiids</taxon>
        <taxon>Lamiales</taxon>
        <taxon>Orobanchaceae</taxon>
        <taxon>Rehmannieae</taxon>
        <taxon>Rehmannia</taxon>
    </lineage>
</organism>
<accession>A0ABR0UCC1</accession>
<dbReference type="PROSITE" id="PS50181">
    <property type="entry name" value="FBOX"/>
    <property type="match status" value="1"/>
</dbReference>
<gene>
    <name evidence="2" type="ORF">DH2020_046440</name>
</gene>
<dbReference type="Gene3D" id="1.20.1280.50">
    <property type="match status" value="1"/>
</dbReference>
<dbReference type="PANTHER" id="PTHR34145:SF28">
    <property type="entry name" value="F-BOX DOMAIN-CONTAINING PROTEIN"/>
    <property type="match status" value="1"/>
</dbReference>
<dbReference type="PANTHER" id="PTHR34145">
    <property type="entry name" value="OS02G0105600 PROTEIN"/>
    <property type="match status" value="1"/>
</dbReference>
<evidence type="ECO:0000259" key="1">
    <source>
        <dbReference type="PROSITE" id="PS50181"/>
    </source>
</evidence>
<feature type="domain" description="F-box" evidence="1">
    <location>
        <begin position="9"/>
        <end position="43"/>
    </location>
</feature>
<dbReference type="InterPro" id="IPR001810">
    <property type="entry name" value="F-box_dom"/>
</dbReference>
<keyword evidence="3" id="KW-1185">Reference proteome</keyword>
<dbReference type="Proteomes" id="UP001318860">
    <property type="component" value="Unassembled WGS sequence"/>
</dbReference>
<reference evidence="2 3" key="1">
    <citation type="journal article" date="2021" name="Comput. Struct. Biotechnol. J.">
        <title>De novo genome assembly of the potent medicinal plant Rehmannia glutinosa using nanopore technology.</title>
        <authorList>
            <person name="Ma L."/>
            <person name="Dong C."/>
            <person name="Song C."/>
            <person name="Wang X."/>
            <person name="Zheng X."/>
            <person name="Niu Y."/>
            <person name="Chen S."/>
            <person name="Feng W."/>
        </authorList>
    </citation>
    <scope>NUCLEOTIDE SEQUENCE [LARGE SCALE GENOMIC DNA]</scope>
    <source>
        <strain evidence="2">DH-2019</strain>
    </source>
</reference>
<evidence type="ECO:0000313" key="3">
    <source>
        <dbReference type="Proteomes" id="UP001318860"/>
    </source>
</evidence>
<comment type="caution">
    <text evidence="2">The sequence shown here is derived from an EMBL/GenBank/DDBJ whole genome shotgun (WGS) entry which is preliminary data.</text>
</comment>
<dbReference type="SUPFAM" id="SSF81383">
    <property type="entry name" value="F-box domain"/>
    <property type="match status" value="1"/>
</dbReference>
<dbReference type="Pfam" id="PF00646">
    <property type="entry name" value="F-box"/>
    <property type="match status" value="1"/>
</dbReference>
<dbReference type="EMBL" id="JABTTQ020003127">
    <property type="protein sequence ID" value="KAK6119815.1"/>
    <property type="molecule type" value="Genomic_DNA"/>
</dbReference>
<name>A0ABR0UCC1_REHGL</name>
<proteinExistence type="predicted"/>
<dbReference type="InterPro" id="IPR053772">
    <property type="entry name" value="At1g61320/At1g61330-like"/>
</dbReference>